<sequence length="92" mass="10027">MTALLITSLATAFALTVVEELLFSLRKWRGLFAFAVSMLGSYFTVQQDWGLIVFTALGSAFAGTAAAISILNLVESRDPRIVRGLPRRIPPL</sequence>
<organism evidence="2">
    <name type="scientific">uncultured Caudovirales phage</name>
    <dbReference type="NCBI Taxonomy" id="2100421"/>
    <lineage>
        <taxon>Viruses</taxon>
        <taxon>Duplodnaviria</taxon>
        <taxon>Heunggongvirae</taxon>
        <taxon>Uroviricota</taxon>
        <taxon>Caudoviricetes</taxon>
        <taxon>Peduoviridae</taxon>
        <taxon>Maltschvirus</taxon>
        <taxon>Maltschvirus maltsch</taxon>
    </lineage>
</organism>
<proteinExistence type="predicted"/>
<accession>A0A6J5N5E7</accession>
<name>A0A6J5N5E7_9CAUD</name>
<feature type="transmembrane region" description="Helical" evidence="1">
    <location>
        <begin position="49"/>
        <end position="74"/>
    </location>
</feature>
<protein>
    <submittedName>
        <fullName evidence="2">Uncharacterized protein</fullName>
    </submittedName>
</protein>
<dbReference type="EMBL" id="LR796586">
    <property type="protein sequence ID" value="CAB4152566.1"/>
    <property type="molecule type" value="Genomic_DNA"/>
</dbReference>
<gene>
    <name evidence="2" type="ORF">UFOVP621_16</name>
</gene>
<keyword evidence="1" id="KW-0812">Transmembrane</keyword>
<evidence type="ECO:0000313" key="2">
    <source>
        <dbReference type="EMBL" id="CAB4152566.1"/>
    </source>
</evidence>
<keyword evidence="1" id="KW-0472">Membrane</keyword>
<evidence type="ECO:0000256" key="1">
    <source>
        <dbReference type="SAM" id="Phobius"/>
    </source>
</evidence>
<keyword evidence="1" id="KW-1133">Transmembrane helix</keyword>
<reference evidence="2" key="1">
    <citation type="submission" date="2020-04" db="EMBL/GenBank/DDBJ databases">
        <authorList>
            <person name="Chiriac C."/>
            <person name="Salcher M."/>
            <person name="Ghai R."/>
            <person name="Kavagutti S V."/>
        </authorList>
    </citation>
    <scope>NUCLEOTIDE SEQUENCE</scope>
</reference>